<evidence type="ECO:0000313" key="1">
    <source>
        <dbReference type="EMBL" id="KAI9917035.1"/>
    </source>
</evidence>
<proteinExistence type="predicted"/>
<accession>A0ACC0WDX2</accession>
<protein>
    <submittedName>
        <fullName evidence="1">Uncharacterized protein</fullName>
    </submittedName>
</protein>
<comment type="caution">
    <text evidence="1">The sequence shown here is derived from an EMBL/GenBank/DDBJ whole genome shotgun (WGS) entry which is preliminary data.</text>
</comment>
<organism evidence="1 2">
    <name type="scientific">Peronosclerospora sorghi</name>
    <dbReference type="NCBI Taxonomy" id="230839"/>
    <lineage>
        <taxon>Eukaryota</taxon>
        <taxon>Sar</taxon>
        <taxon>Stramenopiles</taxon>
        <taxon>Oomycota</taxon>
        <taxon>Peronosporomycetes</taxon>
        <taxon>Peronosporales</taxon>
        <taxon>Peronosporaceae</taxon>
        <taxon>Peronosclerospora</taxon>
    </lineage>
</organism>
<gene>
    <name evidence="1" type="ORF">PsorP6_016875</name>
</gene>
<dbReference type="EMBL" id="CM047581">
    <property type="protein sequence ID" value="KAI9917035.1"/>
    <property type="molecule type" value="Genomic_DNA"/>
</dbReference>
<name>A0ACC0WDX2_9STRA</name>
<keyword evidence="2" id="KW-1185">Reference proteome</keyword>
<evidence type="ECO:0000313" key="2">
    <source>
        <dbReference type="Proteomes" id="UP001163321"/>
    </source>
</evidence>
<reference evidence="1 2" key="1">
    <citation type="journal article" date="2022" name="bioRxiv">
        <title>The genome of the oomycete Peronosclerospora sorghi, a cosmopolitan pathogen of maize and sorghum, is inflated with dispersed pseudogenes.</title>
        <authorList>
            <person name="Fletcher K."/>
            <person name="Martin F."/>
            <person name="Isakeit T."/>
            <person name="Cavanaugh K."/>
            <person name="Magill C."/>
            <person name="Michelmore R."/>
        </authorList>
    </citation>
    <scope>NUCLEOTIDE SEQUENCE [LARGE SCALE GENOMIC DNA]</scope>
    <source>
        <strain evidence="1">P6</strain>
    </source>
</reference>
<dbReference type="Proteomes" id="UP001163321">
    <property type="component" value="Chromosome 2"/>
</dbReference>
<sequence>MEAFWACIVVFHRKYFDDHQLSRFVYDVPGMSPELINTRTYQSIAFSGGCAGFMYWLVVFPVDTISLFC</sequence>